<gene>
    <name evidence="1" type="ORF">BS47DRAFT_807631</name>
</gene>
<dbReference type="AlphaFoldDB" id="A0A9P6B2F2"/>
<organism evidence="1 2">
    <name type="scientific">Hydnum rufescens UP504</name>
    <dbReference type="NCBI Taxonomy" id="1448309"/>
    <lineage>
        <taxon>Eukaryota</taxon>
        <taxon>Fungi</taxon>
        <taxon>Dikarya</taxon>
        <taxon>Basidiomycota</taxon>
        <taxon>Agaricomycotina</taxon>
        <taxon>Agaricomycetes</taxon>
        <taxon>Cantharellales</taxon>
        <taxon>Hydnaceae</taxon>
        <taxon>Hydnum</taxon>
    </lineage>
</organism>
<reference evidence="1" key="1">
    <citation type="journal article" date="2020" name="Nat. Commun.">
        <title>Large-scale genome sequencing of mycorrhizal fungi provides insights into the early evolution of symbiotic traits.</title>
        <authorList>
            <person name="Miyauchi S."/>
            <person name="Kiss E."/>
            <person name="Kuo A."/>
            <person name="Drula E."/>
            <person name="Kohler A."/>
            <person name="Sanchez-Garcia M."/>
            <person name="Morin E."/>
            <person name="Andreopoulos B."/>
            <person name="Barry K.W."/>
            <person name="Bonito G."/>
            <person name="Buee M."/>
            <person name="Carver A."/>
            <person name="Chen C."/>
            <person name="Cichocki N."/>
            <person name="Clum A."/>
            <person name="Culley D."/>
            <person name="Crous P.W."/>
            <person name="Fauchery L."/>
            <person name="Girlanda M."/>
            <person name="Hayes R.D."/>
            <person name="Keri Z."/>
            <person name="LaButti K."/>
            <person name="Lipzen A."/>
            <person name="Lombard V."/>
            <person name="Magnuson J."/>
            <person name="Maillard F."/>
            <person name="Murat C."/>
            <person name="Nolan M."/>
            <person name="Ohm R.A."/>
            <person name="Pangilinan J."/>
            <person name="Pereira M.F."/>
            <person name="Perotto S."/>
            <person name="Peter M."/>
            <person name="Pfister S."/>
            <person name="Riley R."/>
            <person name="Sitrit Y."/>
            <person name="Stielow J.B."/>
            <person name="Szollosi G."/>
            <person name="Zifcakova L."/>
            <person name="Stursova M."/>
            <person name="Spatafora J.W."/>
            <person name="Tedersoo L."/>
            <person name="Vaario L.M."/>
            <person name="Yamada A."/>
            <person name="Yan M."/>
            <person name="Wang P."/>
            <person name="Xu J."/>
            <person name="Bruns T."/>
            <person name="Baldrian P."/>
            <person name="Vilgalys R."/>
            <person name="Dunand C."/>
            <person name="Henrissat B."/>
            <person name="Grigoriev I.V."/>
            <person name="Hibbett D."/>
            <person name="Nagy L.G."/>
            <person name="Martin F.M."/>
        </authorList>
    </citation>
    <scope>NUCLEOTIDE SEQUENCE</scope>
    <source>
        <strain evidence="1">UP504</strain>
    </source>
</reference>
<accession>A0A9P6B2F2</accession>
<evidence type="ECO:0000313" key="2">
    <source>
        <dbReference type="Proteomes" id="UP000886523"/>
    </source>
</evidence>
<name>A0A9P6B2F2_9AGAM</name>
<dbReference type="Proteomes" id="UP000886523">
    <property type="component" value="Unassembled WGS sequence"/>
</dbReference>
<sequence length="71" mass="7814">MEERGALVSTSFCATTGVCFGDGSRTTMPTSVTISGYTSRERIHTHVCSVLISVRYLWSRDVIPFADILVK</sequence>
<protein>
    <submittedName>
        <fullName evidence="1">Uncharacterized protein</fullName>
    </submittedName>
</protein>
<proteinExistence type="predicted"/>
<evidence type="ECO:0000313" key="1">
    <source>
        <dbReference type="EMBL" id="KAF9515086.1"/>
    </source>
</evidence>
<dbReference type="EMBL" id="MU128953">
    <property type="protein sequence ID" value="KAF9515086.1"/>
    <property type="molecule type" value="Genomic_DNA"/>
</dbReference>
<comment type="caution">
    <text evidence="1">The sequence shown here is derived from an EMBL/GenBank/DDBJ whole genome shotgun (WGS) entry which is preliminary data.</text>
</comment>
<keyword evidence="2" id="KW-1185">Reference proteome</keyword>